<evidence type="ECO:0000313" key="8">
    <source>
        <dbReference type="Proteomes" id="UP000757232"/>
    </source>
</evidence>
<gene>
    <name evidence="7" type="ORF">A7U60_g6759</name>
</gene>
<keyword evidence="2" id="KW-0999">Mitochondrion inner membrane</keyword>
<dbReference type="Pfam" id="PF02046">
    <property type="entry name" value="COX6A"/>
    <property type="match status" value="1"/>
</dbReference>
<dbReference type="EMBL" id="LNZH02000204">
    <property type="protein sequence ID" value="OCB86170.1"/>
    <property type="molecule type" value="Genomic_DNA"/>
</dbReference>
<comment type="caution">
    <text evidence="7">The sequence shown here is derived from an EMBL/GenBank/DDBJ whole genome shotgun (WGS) entry which is preliminary data.</text>
</comment>
<organism evidence="7 8">
    <name type="scientific">Sanghuangporus baumii</name>
    <name type="common">Phellinus baumii</name>
    <dbReference type="NCBI Taxonomy" id="108892"/>
    <lineage>
        <taxon>Eukaryota</taxon>
        <taxon>Fungi</taxon>
        <taxon>Dikarya</taxon>
        <taxon>Basidiomycota</taxon>
        <taxon>Agaricomycotina</taxon>
        <taxon>Agaricomycetes</taxon>
        <taxon>Hymenochaetales</taxon>
        <taxon>Hymenochaetaceae</taxon>
        <taxon>Sanghuangporus</taxon>
    </lineage>
</organism>
<evidence type="ECO:0000256" key="2">
    <source>
        <dbReference type="ARBA" id="ARBA00022792"/>
    </source>
</evidence>
<dbReference type="InterPro" id="IPR001349">
    <property type="entry name" value="Cyt_c_oxidase_su6a"/>
</dbReference>
<dbReference type="PANTHER" id="PTHR11504">
    <property type="entry name" value="CYTOCHROME C OXIDASE POLYPEPTIDE VIA"/>
    <property type="match status" value="1"/>
</dbReference>
<accession>A0A9Q5HUD7</accession>
<evidence type="ECO:0000256" key="4">
    <source>
        <dbReference type="ARBA" id="ARBA00023128"/>
    </source>
</evidence>
<dbReference type="SUPFAM" id="SSF81411">
    <property type="entry name" value="Mitochondrial cytochrome c oxidase subunit VIa"/>
    <property type="match status" value="1"/>
</dbReference>
<comment type="similarity">
    <text evidence="6">Belongs to the cytochrome c oxidase subunit 6A family.</text>
</comment>
<proteinExistence type="inferred from homology"/>
<comment type="subcellular location">
    <subcellularLocation>
        <location evidence="1">Mitochondrion inner membrane</location>
    </subcellularLocation>
</comment>
<evidence type="ECO:0000256" key="5">
    <source>
        <dbReference type="ARBA" id="ARBA00023136"/>
    </source>
</evidence>
<dbReference type="AlphaFoldDB" id="A0A9Q5HUD7"/>
<keyword evidence="8" id="KW-1185">Reference proteome</keyword>
<dbReference type="GO" id="GO:0030234">
    <property type="term" value="F:enzyme regulator activity"/>
    <property type="evidence" value="ECO:0007669"/>
    <property type="project" value="TreeGrafter"/>
</dbReference>
<reference evidence="7" key="1">
    <citation type="submission" date="2016-06" db="EMBL/GenBank/DDBJ databases">
        <title>Draft Genome sequence of the fungus Inonotus baumii.</title>
        <authorList>
            <person name="Zhu H."/>
            <person name="Lin W."/>
        </authorList>
    </citation>
    <scope>NUCLEOTIDE SEQUENCE</scope>
    <source>
        <strain evidence="7">821</strain>
    </source>
</reference>
<dbReference type="Gene3D" id="4.10.95.10">
    <property type="entry name" value="Cytochrome c oxidase, subunit VIa"/>
    <property type="match status" value="1"/>
</dbReference>
<keyword evidence="5" id="KW-0472">Membrane</keyword>
<dbReference type="Proteomes" id="UP000757232">
    <property type="component" value="Unassembled WGS sequence"/>
</dbReference>
<dbReference type="GO" id="GO:0006123">
    <property type="term" value="P:mitochondrial electron transport, cytochrome c to oxygen"/>
    <property type="evidence" value="ECO:0007669"/>
    <property type="project" value="TreeGrafter"/>
</dbReference>
<keyword evidence="3" id="KW-0809">Transit peptide</keyword>
<sequence>MLRTFSTTVARSAPSRAIRASRGFAAHAGQVEQLVLEGKPTKEWIEFKKNIEHHAEGRHSPFFFFEVQLFTTYLCSCATETTNLWRKISFFVAVPTTLLGTLWVYRVESEHAEHEAHIRAEHGGELPPVPAYDYLNKRAKPFPWGANSLFFNAHTNKDLTADA</sequence>
<dbReference type="InterPro" id="IPR036418">
    <property type="entry name" value="Cyt_c_oxidase_su6a_sf"/>
</dbReference>
<dbReference type="OrthoDB" id="5947505at2759"/>
<keyword evidence="4" id="KW-0496">Mitochondrion</keyword>
<evidence type="ECO:0000313" key="7">
    <source>
        <dbReference type="EMBL" id="OCB86170.1"/>
    </source>
</evidence>
<evidence type="ECO:0000256" key="6">
    <source>
        <dbReference type="RuleBase" id="RU004396"/>
    </source>
</evidence>
<evidence type="ECO:0000256" key="1">
    <source>
        <dbReference type="ARBA" id="ARBA00004273"/>
    </source>
</evidence>
<dbReference type="PANTHER" id="PTHR11504:SF0">
    <property type="entry name" value="CYTOCHROME C OXIDASE SUBUNIT"/>
    <property type="match status" value="1"/>
</dbReference>
<dbReference type="GO" id="GO:0005743">
    <property type="term" value="C:mitochondrial inner membrane"/>
    <property type="evidence" value="ECO:0007669"/>
    <property type="project" value="UniProtKB-SubCell"/>
</dbReference>
<protein>
    <submittedName>
        <fullName evidence="7">Mitochondrial cytochrome c oxidase subunit VIa</fullName>
    </submittedName>
</protein>
<name>A0A9Q5HUD7_SANBA</name>
<evidence type="ECO:0000256" key="3">
    <source>
        <dbReference type="ARBA" id="ARBA00022946"/>
    </source>
</evidence>